<evidence type="ECO:0000256" key="1">
    <source>
        <dbReference type="ARBA" id="ARBA00023015"/>
    </source>
</evidence>
<keyword evidence="3" id="KW-0804">Transcription</keyword>
<dbReference type="PANTHER" id="PTHR30204:SF94">
    <property type="entry name" value="HEAVY METAL-DEPENDENT TRANSCRIPTIONAL REGULATOR HI_0293-RELATED"/>
    <property type="match status" value="1"/>
</dbReference>
<dbReference type="Pfam" id="PF00376">
    <property type="entry name" value="MerR"/>
    <property type="match status" value="1"/>
</dbReference>
<keyword evidence="6" id="KW-1185">Reference proteome</keyword>
<keyword evidence="1" id="KW-0805">Transcription regulation</keyword>
<protein>
    <submittedName>
        <fullName evidence="5">Helix-turn-helix domain-containing protein</fullName>
    </submittedName>
</protein>
<evidence type="ECO:0000313" key="5">
    <source>
        <dbReference type="EMBL" id="MDO9712217.1"/>
    </source>
</evidence>
<dbReference type="SMART" id="SM00422">
    <property type="entry name" value="HTH_MERR"/>
    <property type="match status" value="1"/>
</dbReference>
<gene>
    <name evidence="5" type="ORF">Q7A36_27995</name>
</gene>
<dbReference type="CDD" id="cd04785">
    <property type="entry name" value="HTH_CadR-PbrR-like"/>
    <property type="match status" value="1"/>
</dbReference>
<dbReference type="Gene3D" id="1.10.1660.10">
    <property type="match status" value="1"/>
</dbReference>
<keyword evidence="2" id="KW-0238">DNA-binding</keyword>
<proteinExistence type="predicted"/>
<evidence type="ECO:0000256" key="3">
    <source>
        <dbReference type="ARBA" id="ARBA00023163"/>
    </source>
</evidence>
<sequence length="139" mass="15476">MVLNSPIGIGALARATGAKLETIRWYERVGMLPAPDRTSGNFRSYGKVHLDRLSFIRRARGLGFSLDDVRQLLRLADQGQDTCIEREQVARAYLAEIERRVADLEALKRELHGFVEADSQGAPTPCRILQALSARQEAA</sequence>
<dbReference type="RefSeq" id="WP_305107072.1">
    <property type="nucleotide sequence ID" value="NZ_JAUTWS010000042.1"/>
</dbReference>
<dbReference type="PROSITE" id="PS50937">
    <property type="entry name" value="HTH_MERR_2"/>
    <property type="match status" value="1"/>
</dbReference>
<dbReference type="InterPro" id="IPR047057">
    <property type="entry name" value="MerR_fam"/>
</dbReference>
<feature type="domain" description="HTH merR-type" evidence="4">
    <location>
        <begin position="9"/>
        <end position="75"/>
    </location>
</feature>
<dbReference type="InterPro" id="IPR009061">
    <property type="entry name" value="DNA-bd_dom_put_sf"/>
</dbReference>
<name>A0ABT9E7N5_9PROT</name>
<dbReference type="EMBL" id="JAUTWS010000042">
    <property type="protein sequence ID" value="MDO9712217.1"/>
    <property type="molecule type" value="Genomic_DNA"/>
</dbReference>
<dbReference type="Pfam" id="PF09278">
    <property type="entry name" value="MerR-DNA-bind"/>
    <property type="match status" value="1"/>
</dbReference>
<reference evidence="5 6" key="1">
    <citation type="submission" date="2023-08" db="EMBL/GenBank/DDBJ databases">
        <title>The draft genome sequence of Paracraurococcus sp. LOR1-02.</title>
        <authorList>
            <person name="Kingkaew E."/>
            <person name="Tanasupawat S."/>
        </authorList>
    </citation>
    <scope>NUCLEOTIDE SEQUENCE [LARGE SCALE GENOMIC DNA]</scope>
    <source>
        <strain evidence="5 6">LOR1-02</strain>
    </source>
</reference>
<evidence type="ECO:0000259" key="4">
    <source>
        <dbReference type="PROSITE" id="PS50937"/>
    </source>
</evidence>
<dbReference type="PRINTS" id="PR00040">
    <property type="entry name" value="HTHMERR"/>
</dbReference>
<organism evidence="5 6">
    <name type="scientific">Paracraurococcus lichenis</name>
    <dbReference type="NCBI Taxonomy" id="3064888"/>
    <lineage>
        <taxon>Bacteria</taxon>
        <taxon>Pseudomonadati</taxon>
        <taxon>Pseudomonadota</taxon>
        <taxon>Alphaproteobacteria</taxon>
        <taxon>Acetobacterales</taxon>
        <taxon>Roseomonadaceae</taxon>
        <taxon>Paracraurococcus</taxon>
    </lineage>
</organism>
<dbReference type="Proteomes" id="UP001243009">
    <property type="component" value="Unassembled WGS sequence"/>
</dbReference>
<dbReference type="PANTHER" id="PTHR30204">
    <property type="entry name" value="REDOX-CYCLING DRUG-SENSING TRANSCRIPTIONAL ACTIVATOR SOXR"/>
    <property type="match status" value="1"/>
</dbReference>
<evidence type="ECO:0000313" key="6">
    <source>
        <dbReference type="Proteomes" id="UP001243009"/>
    </source>
</evidence>
<dbReference type="InterPro" id="IPR000551">
    <property type="entry name" value="MerR-type_HTH_dom"/>
</dbReference>
<dbReference type="SUPFAM" id="SSF46955">
    <property type="entry name" value="Putative DNA-binding domain"/>
    <property type="match status" value="1"/>
</dbReference>
<comment type="caution">
    <text evidence="5">The sequence shown here is derived from an EMBL/GenBank/DDBJ whole genome shotgun (WGS) entry which is preliminary data.</text>
</comment>
<accession>A0ABT9E7N5</accession>
<dbReference type="InterPro" id="IPR015358">
    <property type="entry name" value="Tscrpt_reg_MerR_DNA-bd"/>
</dbReference>
<evidence type="ECO:0000256" key="2">
    <source>
        <dbReference type="ARBA" id="ARBA00023125"/>
    </source>
</evidence>